<evidence type="ECO:0000313" key="6">
    <source>
        <dbReference type="Proteomes" id="UP001615550"/>
    </source>
</evidence>
<evidence type="ECO:0000256" key="2">
    <source>
        <dbReference type="ARBA" id="ARBA00006787"/>
    </source>
</evidence>
<name>A0ABW8D4V5_9GAMM</name>
<reference evidence="5 6" key="1">
    <citation type="submission" date="2024-08" db="EMBL/GenBank/DDBJ databases">
        <title>Draft Genome Sequence of Legionella lytica strain DSB2004, Isolated From a Fire Sprinkler System.</title>
        <authorList>
            <person name="Everhart A.D."/>
            <person name="Kidane D.T."/>
            <person name="Farone A.L."/>
            <person name="Farone M.B."/>
        </authorList>
    </citation>
    <scope>NUCLEOTIDE SEQUENCE [LARGE SCALE GENOMIC DNA]</scope>
    <source>
        <strain evidence="5 6">DSB2004</strain>
    </source>
</reference>
<comment type="similarity">
    <text evidence="2">Belongs to the carotenoid oxygenase family.</text>
</comment>
<evidence type="ECO:0000256" key="4">
    <source>
        <dbReference type="ARBA" id="ARBA00023004"/>
    </source>
</evidence>
<proteinExistence type="inferred from homology"/>
<organism evidence="5 6">
    <name type="scientific">Legionella lytica</name>
    <dbReference type="NCBI Taxonomy" id="96232"/>
    <lineage>
        <taxon>Bacteria</taxon>
        <taxon>Pseudomonadati</taxon>
        <taxon>Pseudomonadota</taxon>
        <taxon>Gammaproteobacteria</taxon>
        <taxon>Legionellales</taxon>
        <taxon>Legionellaceae</taxon>
        <taxon>Legionella</taxon>
    </lineage>
</organism>
<sequence length="56" mass="6634">MITRKNCSLNRRYCPRYKQSECAILDARQITQEPLARIKMPRRIPHGLHGSWLVAR</sequence>
<evidence type="ECO:0000256" key="1">
    <source>
        <dbReference type="ARBA" id="ARBA00001954"/>
    </source>
</evidence>
<comment type="cofactor">
    <cofactor evidence="1">
        <name>Fe(2+)</name>
        <dbReference type="ChEBI" id="CHEBI:29033"/>
    </cofactor>
</comment>
<dbReference type="EMBL" id="JBGORX010000001">
    <property type="protein sequence ID" value="MFJ1267739.1"/>
    <property type="molecule type" value="Genomic_DNA"/>
</dbReference>
<evidence type="ECO:0000313" key="5">
    <source>
        <dbReference type="EMBL" id="MFJ1267739.1"/>
    </source>
</evidence>
<dbReference type="Pfam" id="PF03055">
    <property type="entry name" value="RPE65"/>
    <property type="match status" value="1"/>
</dbReference>
<dbReference type="RefSeq" id="WP_400186518.1">
    <property type="nucleotide sequence ID" value="NZ_JBGORX010000001.1"/>
</dbReference>
<keyword evidence="3" id="KW-0479">Metal-binding</keyword>
<keyword evidence="6" id="KW-1185">Reference proteome</keyword>
<dbReference type="Proteomes" id="UP001615550">
    <property type="component" value="Unassembled WGS sequence"/>
</dbReference>
<protein>
    <submittedName>
        <fullName evidence="5">Carotenoid oxygenase family protein</fullName>
    </submittedName>
</protein>
<evidence type="ECO:0000256" key="3">
    <source>
        <dbReference type="ARBA" id="ARBA00022723"/>
    </source>
</evidence>
<keyword evidence="4" id="KW-0408">Iron</keyword>
<accession>A0ABW8D4V5</accession>
<dbReference type="InterPro" id="IPR004294">
    <property type="entry name" value="Carotenoid_Oase"/>
</dbReference>
<comment type="caution">
    <text evidence="5">The sequence shown here is derived from an EMBL/GenBank/DDBJ whole genome shotgun (WGS) entry which is preliminary data.</text>
</comment>
<gene>
    <name evidence="5" type="ORF">ACD661_04090</name>
</gene>